<reference evidence="2 3" key="1">
    <citation type="submission" date="2020-08" db="EMBL/GenBank/DDBJ databases">
        <title>Aphidius gifuensis genome sequencing and assembly.</title>
        <authorList>
            <person name="Du Z."/>
        </authorList>
    </citation>
    <scope>NUCLEOTIDE SEQUENCE [LARGE SCALE GENOMIC DNA]</scope>
    <source>
        <strain evidence="2">YNYX2018</strain>
        <tissue evidence="2">Adults</tissue>
    </source>
</reference>
<comment type="caution">
    <text evidence="2">The sequence shown here is derived from an EMBL/GenBank/DDBJ whole genome shotgun (WGS) entry which is preliminary data.</text>
</comment>
<gene>
    <name evidence="2" type="ORF">HCN44_000435</name>
</gene>
<evidence type="ECO:0000259" key="1">
    <source>
        <dbReference type="Pfam" id="PF20700"/>
    </source>
</evidence>
<keyword evidence="3" id="KW-1185">Reference proteome</keyword>
<dbReference type="EMBL" id="JACMRX010000004">
    <property type="protein sequence ID" value="KAF7990630.1"/>
    <property type="molecule type" value="Genomic_DNA"/>
</dbReference>
<evidence type="ECO:0000313" key="2">
    <source>
        <dbReference type="EMBL" id="KAF7990630.1"/>
    </source>
</evidence>
<sequence length="270" mass="30077">MGCGTRKKIWTSPVNPEEGLEINNAAVAGTLISGMGYLTLKESLAMMNVRAMDAKTYRRRRGKLGKTIKKMAEEEWKKATLEEIAHAKANGNVTSEGIPKCTVKVDGSWPKRSFGPFSKYDSSSGCAVVVGFKTRKVIACGIRNKICGFCERNKEGKDHPDYQECTKNWGKNQPSTAMEQDIIVTCVCDSIKTEDSEKHLNLIYEKIISDGDSSVMSALNEACPYIKVNKRANQIKKDFQIKNVVNQVINNMTNRRMLKNLRSIAKAISI</sequence>
<dbReference type="AlphaFoldDB" id="A0A834XNY8"/>
<dbReference type="Proteomes" id="UP000639338">
    <property type="component" value="Unassembled WGS sequence"/>
</dbReference>
<protein>
    <recommendedName>
        <fullName evidence="1">Mutator-like transposase domain-containing protein</fullName>
    </recommendedName>
</protein>
<feature type="domain" description="Mutator-like transposase" evidence="1">
    <location>
        <begin position="3"/>
        <end position="231"/>
    </location>
</feature>
<evidence type="ECO:0000313" key="3">
    <source>
        <dbReference type="Proteomes" id="UP000639338"/>
    </source>
</evidence>
<accession>A0A834XNY8</accession>
<dbReference type="InterPro" id="IPR049012">
    <property type="entry name" value="Mutator_transp_dom"/>
</dbReference>
<proteinExistence type="predicted"/>
<organism evidence="2 3">
    <name type="scientific">Aphidius gifuensis</name>
    <name type="common">Parasitoid wasp</name>
    <dbReference type="NCBI Taxonomy" id="684658"/>
    <lineage>
        <taxon>Eukaryota</taxon>
        <taxon>Metazoa</taxon>
        <taxon>Ecdysozoa</taxon>
        <taxon>Arthropoda</taxon>
        <taxon>Hexapoda</taxon>
        <taxon>Insecta</taxon>
        <taxon>Pterygota</taxon>
        <taxon>Neoptera</taxon>
        <taxon>Endopterygota</taxon>
        <taxon>Hymenoptera</taxon>
        <taxon>Apocrita</taxon>
        <taxon>Ichneumonoidea</taxon>
        <taxon>Braconidae</taxon>
        <taxon>Aphidiinae</taxon>
        <taxon>Aphidius</taxon>
    </lineage>
</organism>
<dbReference type="Pfam" id="PF20700">
    <property type="entry name" value="Mutator"/>
    <property type="match status" value="1"/>
</dbReference>
<name>A0A834XNY8_APHGI</name>